<dbReference type="InterPro" id="IPR028156">
    <property type="entry name" value="RIP"/>
</dbReference>
<dbReference type="InterPro" id="IPR028158">
    <property type="entry name" value="RPA_interact_N_dom"/>
</dbReference>
<feature type="domain" description="RPA-interacting protein central" evidence="7">
    <location>
        <begin position="60"/>
        <end position="126"/>
    </location>
</feature>
<keyword evidence="2" id="KW-0479">Metal-binding</keyword>
<dbReference type="MGI" id="MGI:1916973">
    <property type="gene designation" value="Rpain"/>
</dbReference>
<keyword evidence="5" id="KW-0539">Nucleus</keyword>
<dbReference type="InterPro" id="IPR028155">
    <property type="entry name" value="RPA_interact_central"/>
</dbReference>
<reference evidence="9" key="1">
    <citation type="journal article" date="2005" name="Mol. Cell. Biol.">
        <title>Sumoylation of the novel protein hRIPbeta is involved in replication protein A deposition in PML nuclear bodies.</title>
        <authorList>
            <person name="Park J."/>
            <person name="Seo T."/>
            <person name="Kim H."/>
            <person name="Choe J."/>
        </authorList>
    </citation>
    <scope>NUCLEOTIDE SEQUENCE</scope>
</reference>
<evidence type="ECO:0000256" key="1">
    <source>
        <dbReference type="ARBA" id="ARBA00004123"/>
    </source>
</evidence>
<organism evidence="9">
    <name type="scientific">Mus musculus</name>
    <name type="common">Mouse</name>
    <dbReference type="NCBI Taxonomy" id="10090"/>
    <lineage>
        <taxon>Eukaryota</taxon>
        <taxon>Metazoa</taxon>
        <taxon>Chordata</taxon>
        <taxon>Craniata</taxon>
        <taxon>Vertebrata</taxon>
        <taxon>Euteleostomi</taxon>
        <taxon>Mammalia</taxon>
        <taxon>Eutheria</taxon>
        <taxon>Euarchontoglires</taxon>
        <taxon>Glires</taxon>
        <taxon>Rodentia</taxon>
        <taxon>Myomorpha</taxon>
        <taxon>Muroidea</taxon>
        <taxon>Muridae</taxon>
        <taxon>Murinae</taxon>
        <taxon>Mus</taxon>
        <taxon>Mus</taxon>
    </lineage>
</organism>
<evidence type="ECO:0000256" key="3">
    <source>
        <dbReference type="ARBA" id="ARBA00022771"/>
    </source>
</evidence>
<dbReference type="AlphaFoldDB" id="Q0PL83"/>
<dbReference type="PANTHER" id="PTHR31742:SF1">
    <property type="entry name" value="RPA-INTERACTING PROTEIN"/>
    <property type="match status" value="1"/>
</dbReference>
<dbReference type="Pfam" id="PF14768">
    <property type="entry name" value="RPA_interact_C"/>
    <property type="match status" value="1"/>
</dbReference>
<proteinExistence type="evidence at transcript level"/>
<dbReference type="PANTHER" id="PTHR31742">
    <property type="entry name" value="RPA-INTERACTING PROTEIN RPAIN"/>
    <property type="match status" value="1"/>
</dbReference>
<protein>
    <submittedName>
        <fullName evidence="9">RPA interacting protein alpha</fullName>
    </submittedName>
</protein>
<keyword evidence="4" id="KW-0862">Zinc</keyword>
<keyword evidence="3" id="KW-0863">Zinc-finger</keyword>
<gene>
    <name evidence="10" type="primary">Rpain</name>
</gene>
<dbReference type="Pfam" id="PF14767">
    <property type="entry name" value="RPA_interact_M"/>
    <property type="match status" value="1"/>
</dbReference>
<evidence type="ECO:0000256" key="2">
    <source>
        <dbReference type="ARBA" id="ARBA00022723"/>
    </source>
</evidence>
<sequence length="219" mass="25046">MAESSGSPHRLLYKQVGSPHWKETFRQGCLERMRNSRHRLLNKYRQAAGSTPGTASDRLLVQEVMEEEWASLQSVENCPEALLQLELPLDLAVLQDIEQELCNEEKSIISEYEEDLEFDESCLRRMLAEWEANSLICPVCIKYNLRIMNSVVTCPCGLHIPVHSTDLTEQKLRARLEENVNEHSVHCPHTPVFSVTRGPEEKPSLLMNCLTCDTWAVIL</sequence>
<evidence type="ECO:0000259" key="6">
    <source>
        <dbReference type="Pfam" id="PF14766"/>
    </source>
</evidence>
<evidence type="ECO:0000256" key="5">
    <source>
        <dbReference type="ARBA" id="ARBA00023242"/>
    </source>
</evidence>
<accession>Q0PL83</accession>
<dbReference type="GO" id="GO:0005634">
    <property type="term" value="C:nucleus"/>
    <property type="evidence" value="ECO:0007669"/>
    <property type="project" value="UniProtKB-SubCell"/>
</dbReference>
<feature type="domain" description="RPA-interacting protein C-terminal" evidence="8">
    <location>
        <begin position="136"/>
        <end position="216"/>
    </location>
</feature>
<evidence type="ECO:0000256" key="4">
    <source>
        <dbReference type="ARBA" id="ARBA00022833"/>
    </source>
</evidence>
<name>Q0PL83_MOUSE</name>
<dbReference type="GO" id="GO:0008270">
    <property type="term" value="F:zinc ion binding"/>
    <property type="evidence" value="ECO:0007669"/>
    <property type="project" value="UniProtKB-KW"/>
</dbReference>
<evidence type="ECO:0000259" key="8">
    <source>
        <dbReference type="Pfam" id="PF14768"/>
    </source>
</evidence>
<dbReference type="PeptideAtlas" id="Q0PL83"/>
<feature type="domain" description="RPA-interacting protein N-terminal" evidence="6">
    <location>
        <begin position="8"/>
        <end position="47"/>
    </location>
</feature>
<reference evidence="9" key="2">
    <citation type="journal article" date="2009" name="BMB Rep.">
        <title>Species-specific variation of RPA-interacting protein (RIP) splice isoforms.</title>
        <authorList>
            <person name="Kim K."/>
            <person name="Lee E.J."/>
            <person name="Lee S.H."/>
            <person name="Seo T."/>
            <person name="Jang I.S."/>
            <person name="Park J."/>
            <person name="Lee J.H."/>
        </authorList>
    </citation>
    <scope>NUCLEOTIDE SEQUENCE</scope>
</reference>
<evidence type="ECO:0000259" key="7">
    <source>
        <dbReference type="Pfam" id="PF14767"/>
    </source>
</evidence>
<evidence type="ECO:0000313" key="10">
    <source>
        <dbReference type="MGI" id="MGI:1916973"/>
    </source>
</evidence>
<dbReference type="SwissPalm" id="Q0PL83"/>
<dbReference type="InterPro" id="IPR028159">
    <property type="entry name" value="RPA_interact_C_dom"/>
</dbReference>
<dbReference type="AGR" id="MGI:1916973"/>
<evidence type="ECO:0000313" key="9">
    <source>
        <dbReference type="EMBL" id="ABG85157.1"/>
    </source>
</evidence>
<dbReference type="EMBL" id="DQ810267">
    <property type="protein sequence ID" value="ABG85157.1"/>
    <property type="molecule type" value="mRNA"/>
</dbReference>
<dbReference type="Pfam" id="PF14766">
    <property type="entry name" value="RPA_interact_N"/>
    <property type="match status" value="1"/>
</dbReference>
<comment type="subcellular location">
    <subcellularLocation>
        <location evidence="1">Nucleus</location>
    </subcellularLocation>
</comment>